<evidence type="ECO:0000259" key="1">
    <source>
        <dbReference type="Pfam" id="PF00188"/>
    </source>
</evidence>
<sequence>MKKLSFVFVIIVLNISFQSCSVKDDAEILEPYNSTHIQLEYSQMDYEIAEIINNYRASRSLSKLNILVEASKEAYLHNLYMVEKGEASHDYFFERLENLKKNVNAKSVSENVGYGYSSAQSVVNAWLKSENHRKNIETPEFTDLGISSTEDGNGRRYFTNIFVKR</sequence>
<name>A0A1I1P3P8_9FLAO</name>
<protein>
    <submittedName>
        <fullName evidence="2">Cysteine-rich secretory protein family protein</fullName>
    </submittedName>
</protein>
<dbReference type="PROSITE" id="PS51257">
    <property type="entry name" value="PROKAR_LIPOPROTEIN"/>
    <property type="match status" value="1"/>
</dbReference>
<dbReference type="SUPFAM" id="SSF55797">
    <property type="entry name" value="PR-1-like"/>
    <property type="match status" value="1"/>
</dbReference>
<evidence type="ECO:0000313" key="3">
    <source>
        <dbReference type="Proteomes" id="UP000199439"/>
    </source>
</evidence>
<proteinExistence type="predicted"/>
<reference evidence="3" key="1">
    <citation type="submission" date="2016-10" db="EMBL/GenBank/DDBJ databases">
        <authorList>
            <person name="Varghese N."/>
            <person name="Submissions S."/>
        </authorList>
    </citation>
    <scope>NUCLEOTIDE SEQUENCE [LARGE SCALE GENOMIC DNA]</scope>
    <source>
        <strain evidence="3">DSM 25730</strain>
    </source>
</reference>
<dbReference type="InterPro" id="IPR014044">
    <property type="entry name" value="CAP_dom"/>
</dbReference>
<feature type="domain" description="SCP" evidence="1">
    <location>
        <begin position="51"/>
        <end position="159"/>
    </location>
</feature>
<dbReference type="RefSeq" id="WP_092850228.1">
    <property type="nucleotide sequence ID" value="NZ_FOMI01000003.1"/>
</dbReference>
<dbReference type="AlphaFoldDB" id="A0A1I1P3P8"/>
<evidence type="ECO:0000313" key="2">
    <source>
        <dbReference type="EMBL" id="SFD04447.1"/>
    </source>
</evidence>
<dbReference type="EMBL" id="FOMI01000003">
    <property type="protein sequence ID" value="SFD04447.1"/>
    <property type="molecule type" value="Genomic_DNA"/>
</dbReference>
<dbReference type="CDD" id="cd05379">
    <property type="entry name" value="CAP_bacterial"/>
    <property type="match status" value="1"/>
</dbReference>
<gene>
    <name evidence="2" type="ORF">SAMN04487987_103147</name>
</gene>
<dbReference type="STRING" id="870482.SAMN04487987_103147"/>
<dbReference type="Gene3D" id="3.40.33.10">
    <property type="entry name" value="CAP"/>
    <property type="match status" value="1"/>
</dbReference>
<dbReference type="Proteomes" id="UP000199439">
    <property type="component" value="Unassembled WGS sequence"/>
</dbReference>
<keyword evidence="3" id="KW-1185">Reference proteome</keyword>
<dbReference type="OrthoDB" id="982527at2"/>
<accession>A0A1I1P3P8</accession>
<dbReference type="PANTHER" id="PTHR31157">
    <property type="entry name" value="SCP DOMAIN-CONTAINING PROTEIN"/>
    <property type="match status" value="1"/>
</dbReference>
<dbReference type="Pfam" id="PF00188">
    <property type="entry name" value="CAP"/>
    <property type="match status" value="1"/>
</dbReference>
<organism evidence="2 3">
    <name type="scientific">Algibacter pectinivorans</name>
    <dbReference type="NCBI Taxonomy" id="870482"/>
    <lineage>
        <taxon>Bacteria</taxon>
        <taxon>Pseudomonadati</taxon>
        <taxon>Bacteroidota</taxon>
        <taxon>Flavobacteriia</taxon>
        <taxon>Flavobacteriales</taxon>
        <taxon>Flavobacteriaceae</taxon>
        <taxon>Algibacter</taxon>
    </lineage>
</organism>
<dbReference type="InterPro" id="IPR035940">
    <property type="entry name" value="CAP_sf"/>
</dbReference>
<dbReference type="PANTHER" id="PTHR31157:SF1">
    <property type="entry name" value="SCP DOMAIN-CONTAINING PROTEIN"/>
    <property type="match status" value="1"/>
</dbReference>